<comment type="caution">
    <text evidence="3">The sequence shown here is derived from an EMBL/GenBank/DDBJ whole genome shotgun (WGS) entry which is preliminary data.</text>
</comment>
<dbReference type="GO" id="GO:0008270">
    <property type="term" value="F:zinc ion binding"/>
    <property type="evidence" value="ECO:0007669"/>
    <property type="project" value="UniProtKB-KW"/>
</dbReference>
<reference evidence="3" key="1">
    <citation type="submission" date="2023-02" db="EMBL/GenBank/DDBJ databases">
        <title>Genome of toxic invasive species Heracleum sosnowskyi carries increased number of genes despite the absence of recent whole-genome duplications.</title>
        <authorList>
            <person name="Schelkunov M."/>
            <person name="Shtratnikova V."/>
            <person name="Makarenko M."/>
            <person name="Klepikova A."/>
            <person name="Omelchenko D."/>
            <person name="Novikova G."/>
            <person name="Obukhova E."/>
            <person name="Bogdanov V."/>
            <person name="Penin A."/>
            <person name="Logacheva M."/>
        </authorList>
    </citation>
    <scope>NUCLEOTIDE SEQUENCE</scope>
    <source>
        <strain evidence="3">Hsosn_3</strain>
        <tissue evidence="3">Leaf</tissue>
    </source>
</reference>
<organism evidence="3 4">
    <name type="scientific">Heracleum sosnowskyi</name>
    <dbReference type="NCBI Taxonomy" id="360622"/>
    <lineage>
        <taxon>Eukaryota</taxon>
        <taxon>Viridiplantae</taxon>
        <taxon>Streptophyta</taxon>
        <taxon>Embryophyta</taxon>
        <taxon>Tracheophyta</taxon>
        <taxon>Spermatophyta</taxon>
        <taxon>Magnoliopsida</taxon>
        <taxon>eudicotyledons</taxon>
        <taxon>Gunneridae</taxon>
        <taxon>Pentapetalae</taxon>
        <taxon>asterids</taxon>
        <taxon>campanulids</taxon>
        <taxon>Apiales</taxon>
        <taxon>Apiaceae</taxon>
        <taxon>Apioideae</taxon>
        <taxon>apioid superclade</taxon>
        <taxon>Tordylieae</taxon>
        <taxon>Tordyliinae</taxon>
        <taxon>Heracleum</taxon>
    </lineage>
</organism>
<keyword evidence="1" id="KW-0862">Zinc</keyword>
<dbReference type="Proteomes" id="UP001237642">
    <property type="component" value="Unassembled WGS sequence"/>
</dbReference>
<reference evidence="3" key="2">
    <citation type="submission" date="2023-05" db="EMBL/GenBank/DDBJ databases">
        <authorList>
            <person name="Schelkunov M.I."/>
        </authorList>
    </citation>
    <scope>NUCLEOTIDE SEQUENCE</scope>
    <source>
        <strain evidence="3">Hsosn_3</strain>
        <tissue evidence="3">Leaf</tissue>
    </source>
</reference>
<dbReference type="GO" id="GO:0003676">
    <property type="term" value="F:nucleic acid binding"/>
    <property type="evidence" value="ECO:0007669"/>
    <property type="project" value="InterPro"/>
</dbReference>
<dbReference type="SUPFAM" id="SSF57756">
    <property type="entry name" value="Retrovirus zinc finger-like domains"/>
    <property type="match status" value="1"/>
</dbReference>
<protein>
    <submittedName>
        <fullName evidence="3">CCHC-type domain-containing protein</fullName>
    </submittedName>
</protein>
<dbReference type="AlphaFoldDB" id="A0AAD8IJQ5"/>
<dbReference type="Pfam" id="PF00098">
    <property type="entry name" value="zf-CCHC"/>
    <property type="match status" value="1"/>
</dbReference>
<dbReference type="PANTHER" id="PTHR34676:SF28">
    <property type="entry name" value="ZINC FINGER, CCHC-TYPE, RIBONUCLEASE H-LIKE DOMAIN, GAG-PRE-INTEGRASE DOMAIN PROTEIN-RELATED"/>
    <property type="match status" value="1"/>
</dbReference>
<accession>A0AAD8IJQ5</accession>
<evidence type="ECO:0000313" key="4">
    <source>
        <dbReference type="Proteomes" id="UP001237642"/>
    </source>
</evidence>
<dbReference type="InterPro" id="IPR036875">
    <property type="entry name" value="Znf_CCHC_sf"/>
</dbReference>
<proteinExistence type="predicted"/>
<dbReference type="PROSITE" id="PS50158">
    <property type="entry name" value="ZF_CCHC"/>
    <property type="match status" value="1"/>
</dbReference>
<dbReference type="EMBL" id="JAUIZM010000005">
    <property type="protein sequence ID" value="KAK1385647.1"/>
    <property type="molecule type" value="Genomic_DNA"/>
</dbReference>
<evidence type="ECO:0000256" key="1">
    <source>
        <dbReference type="PROSITE-ProRule" id="PRU00047"/>
    </source>
</evidence>
<gene>
    <name evidence="3" type="ORF">POM88_023382</name>
</gene>
<dbReference type="Gene3D" id="4.10.60.10">
    <property type="entry name" value="Zinc finger, CCHC-type"/>
    <property type="match status" value="1"/>
</dbReference>
<feature type="domain" description="CCHC-type" evidence="2">
    <location>
        <begin position="279"/>
        <end position="292"/>
    </location>
</feature>
<dbReference type="InterPro" id="IPR001878">
    <property type="entry name" value="Znf_CCHC"/>
</dbReference>
<keyword evidence="1" id="KW-0863">Zinc-finger</keyword>
<keyword evidence="1" id="KW-0479">Metal-binding</keyword>
<evidence type="ECO:0000259" key="2">
    <source>
        <dbReference type="PROSITE" id="PS50158"/>
    </source>
</evidence>
<evidence type="ECO:0000313" key="3">
    <source>
        <dbReference type="EMBL" id="KAK1385647.1"/>
    </source>
</evidence>
<name>A0AAD8IJQ5_9APIA</name>
<dbReference type="Pfam" id="PF14223">
    <property type="entry name" value="Retrotran_gag_2"/>
    <property type="match status" value="1"/>
</dbReference>
<sequence>MAQSNWQERHSNNIPPLLLGAENYNDWKFRMKIFLQKDSYEWDAVENGIIIPMKDGKPTPVKELTTDEVNSLNYNARAMNSLLNGLSSTELRKVSACTSAKQVWDTIKVSHEGTSKVREVKLDLLLSDYESFRLEKDESIKEAQGRFLILMNSIALLERHIPQAEINRKILRSLPKKFAPKVTTLQDSTLISAMETLTLFSELEEFENQLRRYDEEDEIPRKKTLALRADDSDEDFDEDIALLTKKFQKFLAKKKSASRFTKFNSPKKDVKNSSKDDACFECGKKGHYKKDCFKLKAKQKASGFQDKRKNKAFLTWSDDESEAEIDSDDEVAQLCLAGIESNISDDEEVNTISNSSNYDIARNIAFLQGQNKKL</sequence>
<dbReference type="PANTHER" id="PTHR34676">
    <property type="entry name" value="DUF4219 DOMAIN-CONTAINING PROTEIN-RELATED"/>
    <property type="match status" value="1"/>
</dbReference>
<keyword evidence="4" id="KW-1185">Reference proteome</keyword>